<dbReference type="InterPro" id="IPR000182">
    <property type="entry name" value="GNAT_dom"/>
</dbReference>
<reference evidence="2 5" key="1">
    <citation type="submission" date="2015-09" db="EMBL/GenBank/DDBJ databases">
        <authorList>
            <consortium name="Pathogen Informatics"/>
        </authorList>
    </citation>
    <scope>NUCLEOTIDE SEQUENCE [LARGE SCALE GENOMIC DNA]</scope>
    <source>
        <strain evidence="2 5">2789STDY5834960</strain>
    </source>
</reference>
<dbReference type="Proteomes" id="UP000283586">
    <property type="component" value="Unassembled WGS sequence"/>
</dbReference>
<evidence type="ECO:0000313" key="4">
    <source>
        <dbReference type="EMBL" id="RHN08173.1"/>
    </source>
</evidence>
<dbReference type="SUPFAM" id="SSF55729">
    <property type="entry name" value="Acyl-CoA N-acyltransferases (Nat)"/>
    <property type="match status" value="1"/>
</dbReference>
<organism evidence="2 5">
    <name type="scientific">Roseburia intestinalis</name>
    <dbReference type="NCBI Taxonomy" id="166486"/>
    <lineage>
        <taxon>Bacteria</taxon>
        <taxon>Bacillati</taxon>
        <taxon>Bacillota</taxon>
        <taxon>Clostridia</taxon>
        <taxon>Lachnospirales</taxon>
        <taxon>Lachnospiraceae</taxon>
        <taxon>Roseburia</taxon>
    </lineage>
</organism>
<keyword evidence="2" id="KW-0012">Acyltransferase</keyword>
<evidence type="ECO:0000259" key="1">
    <source>
        <dbReference type="PROSITE" id="PS51186"/>
    </source>
</evidence>
<dbReference type="Proteomes" id="UP000478483">
    <property type="component" value="Unassembled WGS sequence"/>
</dbReference>
<evidence type="ECO:0000313" key="5">
    <source>
        <dbReference type="Proteomes" id="UP000095350"/>
    </source>
</evidence>
<dbReference type="EMBL" id="WNAJ01000020">
    <property type="protein sequence ID" value="MTR86275.1"/>
    <property type="molecule type" value="Genomic_DNA"/>
</dbReference>
<dbReference type="Proteomes" id="UP000095350">
    <property type="component" value="Unassembled WGS sequence"/>
</dbReference>
<proteinExistence type="predicted"/>
<accession>A0A173U7E1</accession>
<dbReference type="EMBL" id="CYXZ01000013">
    <property type="protein sequence ID" value="CUN10841.1"/>
    <property type="molecule type" value="Genomic_DNA"/>
</dbReference>
<gene>
    <name evidence="2" type="primary">ysnE</name>
    <name evidence="4" type="ORF">DWZ31_09900</name>
    <name evidence="2" type="ORF">ERS852572_01950</name>
    <name evidence="3" type="ORF">GMD50_14780</name>
</gene>
<name>A0A173U7E1_9FIRM</name>
<dbReference type="AlphaFoldDB" id="A0A173U7E1"/>
<feature type="domain" description="N-acetyltransferase" evidence="1">
    <location>
        <begin position="3"/>
        <end position="156"/>
    </location>
</feature>
<dbReference type="Pfam" id="PF00583">
    <property type="entry name" value="Acetyltransf_1"/>
    <property type="match status" value="1"/>
</dbReference>
<evidence type="ECO:0000313" key="6">
    <source>
        <dbReference type="Proteomes" id="UP000283586"/>
    </source>
</evidence>
<dbReference type="InterPro" id="IPR016181">
    <property type="entry name" value="Acyl_CoA_acyltransferase"/>
</dbReference>
<protein>
    <submittedName>
        <fullName evidence="3">GNAT family N-acetyltransferase</fullName>
    </submittedName>
    <submittedName>
        <fullName evidence="2">Uncharacterized N-acetyltransferase YsnE</fullName>
        <ecNumber evidence="2">2.3.1.-</ecNumber>
    </submittedName>
</protein>
<reference evidence="4 6" key="2">
    <citation type="submission" date="2018-08" db="EMBL/GenBank/DDBJ databases">
        <title>A genome reference for cultivated species of the human gut microbiota.</title>
        <authorList>
            <person name="Zou Y."/>
            <person name="Xue W."/>
            <person name="Luo G."/>
        </authorList>
    </citation>
    <scope>NUCLEOTIDE SEQUENCE [LARGE SCALE GENOMIC DNA]</scope>
    <source>
        <strain evidence="4 6">AF31-21AC</strain>
    </source>
</reference>
<dbReference type="PaxDb" id="166486-ERS852572_01950"/>
<reference evidence="3 7" key="3">
    <citation type="journal article" date="2019" name="Nat. Med.">
        <title>A library of human gut bacterial isolates paired with longitudinal multiomics data enables mechanistic microbiome research.</title>
        <authorList>
            <person name="Poyet M."/>
            <person name="Groussin M."/>
            <person name="Gibbons S.M."/>
            <person name="Avila-Pacheco J."/>
            <person name="Jiang X."/>
            <person name="Kearney S.M."/>
            <person name="Perrotta A.R."/>
            <person name="Berdy B."/>
            <person name="Zhao S."/>
            <person name="Lieberman T.D."/>
            <person name="Swanson P.K."/>
            <person name="Smith M."/>
            <person name="Roesemann S."/>
            <person name="Alexander J.E."/>
            <person name="Rich S.A."/>
            <person name="Livny J."/>
            <person name="Vlamakis H."/>
            <person name="Clish C."/>
            <person name="Bullock K."/>
            <person name="Deik A."/>
            <person name="Scott J."/>
            <person name="Pierce K.A."/>
            <person name="Xavier R.J."/>
            <person name="Alm E.J."/>
        </authorList>
    </citation>
    <scope>NUCLEOTIDE SEQUENCE [LARGE SCALE GENOMIC DNA]</scope>
    <source>
        <strain evidence="3 7">BIOML-A1</strain>
    </source>
</reference>
<dbReference type="STRING" id="166486.ERS852572_01950"/>
<dbReference type="Gene3D" id="3.40.630.30">
    <property type="match status" value="1"/>
</dbReference>
<evidence type="ECO:0000313" key="7">
    <source>
        <dbReference type="Proteomes" id="UP000478483"/>
    </source>
</evidence>
<sequence length="156" mass="17619">MNFIYKTATQQDIDILVTTRIKVLRAANKLADQVDMSEVAAQSRDYYEKALKDGSHTAILVYDKDQIIGAGGISYFRVMPTYHNPTGRKAYIMNMYTNPAYRRKGIAYQTLNLLVADAKNKGIDAISLEATEMGRPLYEKFGFTGMNDEMELKKSV</sequence>
<dbReference type="PROSITE" id="PS51186">
    <property type="entry name" value="GNAT"/>
    <property type="match status" value="1"/>
</dbReference>
<keyword evidence="2" id="KW-0808">Transferase</keyword>
<dbReference type="CDD" id="cd04301">
    <property type="entry name" value="NAT_SF"/>
    <property type="match status" value="1"/>
</dbReference>
<dbReference type="RefSeq" id="WP_055194393.1">
    <property type="nucleotide sequence ID" value="NZ_CABIYH010000013.1"/>
</dbReference>
<evidence type="ECO:0000313" key="2">
    <source>
        <dbReference type="EMBL" id="CUN10841.1"/>
    </source>
</evidence>
<dbReference type="EMBL" id="QRQN01000010">
    <property type="protein sequence ID" value="RHN08173.1"/>
    <property type="molecule type" value="Genomic_DNA"/>
</dbReference>
<dbReference type="OrthoDB" id="119498at2"/>
<dbReference type="EC" id="2.3.1.-" evidence="2"/>
<evidence type="ECO:0000313" key="3">
    <source>
        <dbReference type="EMBL" id="MTR86275.1"/>
    </source>
</evidence>
<dbReference type="GO" id="GO:0016747">
    <property type="term" value="F:acyltransferase activity, transferring groups other than amino-acyl groups"/>
    <property type="evidence" value="ECO:0007669"/>
    <property type="project" value="InterPro"/>
</dbReference>